<dbReference type="GO" id="GO:0005737">
    <property type="term" value="C:cytoplasm"/>
    <property type="evidence" value="ECO:0007669"/>
    <property type="project" value="UniProtKB-SubCell"/>
</dbReference>
<evidence type="ECO:0000256" key="3">
    <source>
        <dbReference type="ARBA" id="ARBA00005133"/>
    </source>
</evidence>
<comment type="caution">
    <text evidence="12">The sequence shown here is derived from an EMBL/GenBank/DDBJ whole genome shotgun (WGS) entry which is preliminary data.</text>
</comment>
<dbReference type="GO" id="GO:0003949">
    <property type="term" value="F:1-(5-phosphoribosyl)-5-[(5-phosphoribosylamino)methylideneamino]imidazole-4-carboxamide isomerase activity"/>
    <property type="evidence" value="ECO:0007669"/>
    <property type="project" value="UniProtKB-UniRule"/>
</dbReference>
<organism evidence="12 13">
    <name type="scientific">Idiomarina aquatica</name>
    <dbReference type="NCBI Taxonomy" id="1327752"/>
    <lineage>
        <taxon>Bacteria</taxon>
        <taxon>Pseudomonadati</taxon>
        <taxon>Pseudomonadota</taxon>
        <taxon>Gammaproteobacteria</taxon>
        <taxon>Alteromonadales</taxon>
        <taxon>Idiomarinaceae</taxon>
        <taxon>Idiomarina</taxon>
    </lineage>
</organism>
<keyword evidence="7 9" id="KW-0368">Histidine biosynthesis</keyword>
<dbReference type="Pfam" id="PF00977">
    <property type="entry name" value="His_biosynth"/>
    <property type="match status" value="1"/>
</dbReference>
<dbReference type="GO" id="GO:0000162">
    <property type="term" value="P:L-tryptophan biosynthetic process"/>
    <property type="evidence" value="ECO:0007669"/>
    <property type="project" value="TreeGrafter"/>
</dbReference>
<dbReference type="InterPro" id="IPR013785">
    <property type="entry name" value="Aldolase_TIM"/>
</dbReference>
<dbReference type="PANTHER" id="PTHR43090">
    <property type="entry name" value="1-(5-PHOSPHORIBOSYL)-5-[(5-PHOSPHORIBOSYLAMINO)METHYLIDENEAMINO] IMIDAZOLE-4-CARBOXAMIDE ISOMERASE"/>
    <property type="match status" value="1"/>
</dbReference>
<reference evidence="12 13" key="1">
    <citation type="submission" date="2019-03" db="EMBL/GenBank/DDBJ databases">
        <title>Freshwater and sediment microbial communities from various areas in North America, analyzing microbe dynamics in response to fracking.</title>
        <authorList>
            <person name="Lamendella R."/>
        </authorList>
    </citation>
    <scope>NUCLEOTIDE SEQUENCE [LARGE SCALE GENOMIC DNA]</scope>
    <source>
        <strain evidence="12 13">18_TX</strain>
    </source>
</reference>
<dbReference type="Gene3D" id="3.20.20.70">
    <property type="entry name" value="Aldolase class I"/>
    <property type="match status" value="1"/>
</dbReference>
<feature type="active site" description="Proton donor" evidence="9">
    <location>
        <position position="129"/>
    </location>
</feature>
<dbReference type="InterPro" id="IPR006062">
    <property type="entry name" value="His_biosynth"/>
</dbReference>
<comment type="pathway">
    <text evidence="3 9 11">Amino-acid biosynthesis; L-histidine biosynthesis; L-histidine from 5-phospho-alpha-D-ribose 1-diphosphate: step 4/9.</text>
</comment>
<sequence>MLIPALDLIDGRVVRLYQGDFNQKTEYPLDPLAQAQSYQAAGAEWLHLVDLDGAKNPDKRQQALLKRITQESGLRCQAGGGIRTQQDLDDLFAAGIERVVIGSTAVNNADLVRHWFAEYGTDAIVLALDVNIADDGRAMVATHGWQESSSLTLDDVLNRYLEVGCRHVLCTDISKDGTLTGTNVELYQRYKALYPNIQWQASGGVSNLQDLIDLKQVNCDSVILGKSLLTGQFELAEAIKCWQNA</sequence>
<protein>
    <recommendedName>
        <fullName evidence="9 11">1-(5-phosphoribosyl)-5-[(5-phosphoribosylamino)methylideneamino] imidazole-4-carboxamide isomerase</fullName>
        <ecNumber evidence="9 11">5.3.1.16</ecNumber>
    </recommendedName>
    <alternativeName>
        <fullName evidence="9">Phosphoribosylformimino-5-aminoimidazole carboxamide ribotide isomerase</fullName>
    </alternativeName>
</protein>
<evidence type="ECO:0000256" key="1">
    <source>
        <dbReference type="ARBA" id="ARBA00000901"/>
    </source>
</evidence>
<dbReference type="InterPro" id="IPR044524">
    <property type="entry name" value="Isoase_HisA-like"/>
</dbReference>
<evidence type="ECO:0000256" key="11">
    <source>
        <dbReference type="RuleBase" id="RU003658"/>
    </source>
</evidence>
<comment type="similarity">
    <text evidence="4 9 10">Belongs to the HisA/HisF family.</text>
</comment>
<dbReference type="AlphaFoldDB" id="A0A4R6P040"/>
<keyword evidence="8 9" id="KW-0413">Isomerase</keyword>
<comment type="subcellular location">
    <subcellularLocation>
        <location evidence="2 9 11">Cytoplasm</location>
    </subcellularLocation>
</comment>
<dbReference type="NCBIfam" id="TIGR00007">
    <property type="entry name" value="1-(5-phosphoribosyl)-5-[(5-phosphoribosylamino)methylideneamino]imidazole-4-carboxamide isomerase"/>
    <property type="match status" value="1"/>
</dbReference>
<evidence type="ECO:0000313" key="12">
    <source>
        <dbReference type="EMBL" id="TDP29958.1"/>
    </source>
</evidence>
<dbReference type="EC" id="5.3.1.16" evidence="9 11"/>
<keyword evidence="6 9" id="KW-0028">Amino-acid biosynthesis</keyword>
<gene>
    <name evidence="9" type="primary">hisA</name>
    <name evidence="12" type="ORF">DEU29_11659</name>
</gene>
<evidence type="ECO:0000256" key="6">
    <source>
        <dbReference type="ARBA" id="ARBA00022605"/>
    </source>
</evidence>
<evidence type="ECO:0000313" key="13">
    <source>
        <dbReference type="Proteomes" id="UP000295531"/>
    </source>
</evidence>
<evidence type="ECO:0000256" key="4">
    <source>
        <dbReference type="ARBA" id="ARBA00009667"/>
    </source>
</evidence>
<name>A0A4R6P040_9GAMM</name>
<evidence type="ECO:0000256" key="8">
    <source>
        <dbReference type="ARBA" id="ARBA00023235"/>
    </source>
</evidence>
<feature type="active site" description="Proton acceptor" evidence="9">
    <location>
        <position position="7"/>
    </location>
</feature>
<dbReference type="PANTHER" id="PTHR43090:SF2">
    <property type="entry name" value="1-(5-PHOSPHORIBOSYL)-5-[(5-PHOSPHORIBOSYLAMINO)METHYLIDENEAMINO] IMIDAZOLE-4-CARBOXAMIDE ISOMERASE"/>
    <property type="match status" value="1"/>
</dbReference>
<dbReference type="HAMAP" id="MF_01014">
    <property type="entry name" value="HisA"/>
    <property type="match status" value="1"/>
</dbReference>
<dbReference type="InterPro" id="IPR011060">
    <property type="entry name" value="RibuloseP-bd_barrel"/>
</dbReference>
<dbReference type="FunFam" id="3.20.20.70:FF:000009">
    <property type="entry name" value="1-(5-phosphoribosyl)-5-[(5-phosphoribosylamino)methylideneamino] imidazole-4-carboxamide isomerase"/>
    <property type="match status" value="1"/>
</dbReference>
<dbReference type="SUPFAM" id="SSF51366">
    <property type="entry name" value="Ribulose-phoshate binding barrel"/>
    <property type="match status" value="1"/>
</dbReference>
<comment type="catalytic activity">
    <reaction evidence="1 9 11">
        <text>1-(5-phospho-beta-D-ribosyl)-5-[(5-phospho-beta-D-ribosylamino)methylideneamino]imidazole-4-carboxamide = 5-[(5-phospho-1-deoxy-D-ribulos-1-ylimino)methylamino]-1-(5-phospho-beta-D-ribosyl)imidazole-4-carboxamide</text>
        <dbReference type="Rhea" id="RHEA:15469"/>
        <dbReference type="ChEBI" id="CHEBI:58435"/>
        <dbReference type="ChEBI" id="CHEBI:58525"/>
        <dbReference type="EC" id="5.3.1.16"/>
    </reaction>
</comment>
<keyword evidence="5 9" id="KW-0963">Cytoplasm</keyword>
<dbReference type="CDD" id="cd04732">
    <property type="entry name" value="HisA"/>
    <property type="match status" value="1"/>
</dbReference>
<keyword evidence="13" id="KW-1185">Reference proteome</keyword>
<evidence type="ECO:0000256" key="5">
    <source>
        <dbReference type="ARBA" id="ARBA00022490"/>
    </source>
</evidence>
<dbReference type="UniPathway" id="UPA00031">
    <property type="reaction ID" value="UER00009"/>
</dbReference>
<evidence type="ECO:0000256" key="7">
    <source>
        <dbReference type="ARBA" id="ARBA00023102"/>
    </source>
</evidence>
<dbReference type="InterPro" id="IPR006063">
    <property type="entry name" value="HisA_bact_arch"/>
</dbReference>
<dbReference type="GO" id="GO:0000105">
    <property type="term" value="P:L-histidine biosynthetic process"/>
    <property type="evidence" value="ECO:0007669"/>
    <property type="project" value="UniProtKB-UniRule"/>
</dbReference>
<dbReference type="InterPro" id="IPR023016">
    <property type="entry name" value="HisA/PriA"/>
</dbReference>
<proteinExistence type="inferred from homology"/>
<dbReference type="Proteomes" id="UP000295531">
    <property type="component" value="Unassembled WGS sequence"/>
</dbReference>
<dbReference type="RefSeq" id="WP_133540391.1">
    <property type="nucleotide sequence ID" value="NZ_SNXI01000016.1"/>
</dbReference>
<dbReference type="EMBL" id="SNXI01000016">
    <property type="protein sequence ID" value="TDP29958.1"/>
    <property type="molecule type" value="Genomic_DNA"/>
</dbReference>
<evidence type="ECO:0000256" key="2">
    <source>
        <dbReference type="ARBA" id="ARBA00004496"/>
    </source>
</evidence>
<accession>A0A4R6P040</accession>
<evidence type="ECO:0000256" key="10">
    <source>
        <dbReference type="RuleBase" id="RU003657"/>
    </source>
</evidence>
<evidence type="ECO:0000256" key="9">
    <source>
        <dbReference type="HAMAP-Rule" id="MF_01014"/>
    </source>
</evidence>
<dbReference type="OrthoDB" id="9807749at2"/>